<accession>A0A540W6V4</accession>
<evidence type="ECO:0000313" key="1">
    <source>
        <dbReference type="EMBL" id="TQF04750.1"/>
    </source>
</evidence>
<gene>
    <name evidence="1" type="ORF">E6W39_24155</name>
</gene>
<sequence length="156" mass="17286">MMTTHDHHEVAAHDQAGSAHWIAHVPAHEPREGDPHYHLFHAAKERMRRLGLLKCAIPGCTFPGPIELHHTHVEFSLAGGVDLELASQAFGHHFEDDTDFAAWVESPGNLEPLCPVHHRTHLGVHVLPGPLWEPLRVWRADMAPPAEAVPAREVTG</sequence>
<keyword evidence="2" id="KW-1185">Reference proteome</keyword>
<dbReference type="OrthoDB" id="4216356at2"/>
<name>A0A540W6V4_9ACTN</name>
<dbReference type="EMBL" id="VIGB01000003">
    <property type="protein sequence ID" value="TQF04750.1"/>
    <property type="molecule type" value="Genomic_DNA"/>
</dbReference>
<proteinExistence type="predicted"/>
<evidence type="ECO:0000313" key="2">
    <source>
        <dbReference type="Proteomes" id="UP000319103"/>
    </source>
</evidence>
<dbReference type="AlphaFoldDB" id="A0A540W6V4"/>
<reference evidence="1 2" key="1">
    <citation type="submission" date="2019-06" db="EMBL/GenBank/DDBJ databases">
        <title>Description of Kitasatospora acidophila sp. nov. isolated from pine grove soil, and reclassification of Streptomyces novaecaesareae to Kitasatospora novaeceasareae comb. nov.</title>
        <authorList>
            <person name="Kim M.J."/>
        </authorList>
    </citation>
    <scope>NUCLEOTIDE SEQUENCE [LARGE SCALE GENOMIC DNA]</scope>
    <source>
        <strain evidence="1 2">MMS16-CNU292</strain>
    </source>
</reference>
<dbReference type="Proteomes" id="UP000319103">
    <property type="component" value="Unassembled WGS sequence"/>
</dbReference>
<organism evidence="1 2">
    <name type="scientific">Kitasatospora acidiphila</name>
    <dbReference type="NCBI Taxonomy" id="2567942"/>
    <lineage>
        <taxon>Bacteria</taxon>
        <taxon>Bacillati</taxon>
        <taxon>Actinomycetota</taxon>
        <taxon>Actinomycetes</taxon>
        <taxon>Kitasatosporales</taxon>
        <taxon>Streptomycetaceae</taxon>
        <taxon>Kitasatospora</taxon>
    </lineage>
</organism>
<comment type="caution">
    <text evidence="1">The sequence shown here is derived from an EMBL/GenBank/DDBJ whole genome shotgun (WGS) entry which is preliminary data.</text>
</comment>
<dbReference type="RefSeq" id="WP_141635305.1">
    <property type="nucleotide sequence ID" value="NZ_VIGB01000003.1"/>
</dbReference>
<protein>
    <submittedName>
        <fullName evidence="1">Uncharacterized protein</fullName>
    </submittedName>
</protein>